<dbReference type="EMBL" id="SMMG02000003">
    <property type="protein sequence ID" value="KAA3481278.1"/>
    <property type="molecule type" value="Genomic_DNA"/>
</dbReference>
<name>A0A5B6WJ59_9ROSI</name>
<keyword evidence="2" id="KW-1185">Reference proteome</keyword>
<dbReference type="OrthoDB" id="1002677at2759"/>
<protein>
    <recommendedName>
        <fullName evidence="3">Reverse transcriptase</fullName>
    </recommendedName>
</protein>
<organism evidence="1 2">
    <name type="scientific">Gossypium australe</name>
    <dbReference type="NCBI Taxonomy" id="47621"/>
    <lineage>
        <taxon>Eukaryota</taxon>
        <taxon>Viridiplantae</taxon>
        <taxon>Streptophyta</taxon>
        <taxon>Embryophyta</taxon>
        <taxon>Tracheophyta</taxon>
        <taxon>Spermatophyta</taxon>
        <taxon>Magnoliopsida</taxon>
        <taxon>eudicotyledons</taxon>
        <taxon>Gunneridae</taxon>
        <taxon>Pentapetalae</taxon>
        <taxon>rosids</taxon>
        <taxon>malvids</taxon>
        <taxon>Malvales</taxon>
        <taxon>Malvaceae</taxon>
        <taxon>Malvoideae</taxon>
        <taxon>Gossypium</taxon>
    </lineage>
</organism>
<dbReference type="Proteomes" id="UP000325315">
    <property type="component" value="Unassembled WGS sequence"/>
</dbReference>
<dbReference type="AlphaFoldDB" id="A0A5B6WJ59"/>
<comment type="caution">
    <text evidence="1">The sequence shown here is derived from an EMBL/GenBank/DDBJ whole genome shotgun (WGS) entry which is preliminary data.</text>
</comment>
<evidence type="ECO:0008006" key="3">
    <source>
        <dbReference type="Google" id="ProtNLM"/>
    </source>
</evidence>
<proteinExistence type="predicted"/>
<sequence length="62" mass="7008">MEYRPDIISLLEPRIAIGDFNVILSFTEKSGGFSTGRRCPHFGDFVYSTELHNLGFRGPPFT</sequence>
<reference evidence="2" key="1">
    <citation type="journal article" date="2019" name="Plant Biotechnol. J.">
        <title>Genome sequencing of the Australian wild diploid species Gossypium australe highlights disease resistance and delayed gland morphogenesis.</title>
        <authorList>
            <person name="Cai Y."/>
            <person name="Cai X."/>
            <person name="Wang Q."/>
            <person name="Wang P."/>
            <person name="Zhang Y."/>
            <person name="Cai C."/>
            <person name="Xu Y."/>
            <person name="Wang K."/>
            <person name="Zhou Z."/>
            <person name="Wang C."/>
            <person name="Geng S."/>
            <person name="Li B."/>
            <person name="Dong Q."/>
            <person name="Hou Y."/>
            <person name="Wang H."/>
            <person name="Ai P."/>
            <person name="Liu Z."/>
            <person name="Yi F."/>
            <person name="Sun M."/>
            <person name="An G."/>
            <person name="Cheng J."/>
            <person name="Zhang Y."/>
            <person name="Shi Q."/>
            <person name="Xie Y."/>
            <person name="Shi X."/>
            <person name="Chang Y."/>
            <person name="Huang F."/>
            <person name="Chen Y."/>
            <person name="Hong S."/>
            <person name="Mi L."/>
            <person name="Sun Q."/>
            <person name="Zhang L."/>
            <person name="Zhou B."/>
            <person name="Peng R."/>
            <person name="Zhang X."/>
            <person name="Liu F."/>
        </authorList>
    </citation>
    <scope>NUCLEOTIDE SEQUENCE [LARGE SCALE GENOMIC DNA]</scope>
    <source>
        <strain evidence="2">cv. PA1801</strain>
    </source>
</reference>
<accession>A0A5B6WJ59</accession>
<evidence type="ECO:0000313" key="1">
    <source>
        <dbReference type="EMBL" id="KAA3481278.1"/>
    </source>
</evidence>
<evidence type="ECO:0000313" key="2">
    <source>
        <dbReference type="Proteomes" id="UP000325315"/>
    </source>
</evidence>
<gene>
    <name evidence="1" type="ORF">EPI10_021653</name>
</gene>